<gene>
    <name evidence="1" type="ORF">GCM10007906_12910</name>
</gene>
<evidence type="ECO:0000313" key="1">
    <source>
        <dbReference type="EMBL" id="GLR03704.1"/>
    </source>
</evidence>
<name>A0ABQ5XZ05_9VIBR</name>
<proteinExistence type="predicted"/>
<accession>A0ABQ5XZ05</accession>
<keyword evidence="2" id="KW-1185">Reference proteome</keyword>
<organism evidence="1 2">
    <name type="scientific">Vibrio hyugaensis</name>
    <dbReference type="NCBI Taxonomy" id="1534743"/>
    <lineage>
        <taxon>Bacteria</taxon>
        <taxon>Pseudomonadati</taxon>
        <taxon>Pseudomonadota</taxon>
        <taxon>Gammaproteobacteria</taxon>
        <taxon>Vibrionales</taxon>
        <taxon>Vibrionaceae</taxon>
        <taxon>Vibrio</taxon>
    </lineage>
</organism>
<reference evidence="2" key="1">
    <citation type="journal article" date="2019" name="Int. J. Syst. Evol. Microbiol.">
        <title>The Global Catalogue of Microorganisms (GCM) 10K type strain sequencing project: providing services to taxonomists for standard genome sequencing and annotation.</title>
        <authorList>
            <consortium name="The Broad Institute Genomics Platform"/>
            <consortium name="The Broad Institute Genome Sequencing Center for Infectious Disease"/>
            <person name="Wu L."/>
            <person name="Ma J."/>
        </authorList>
    </citation>
    <scope>NUCLEOTIDE SEQUENCE [LARGE SCALE GENOMIC DNA]</scope>
    <source>
        <strain evidence="2">NBRC 110633</strain>
    </source>
</reference>
<sequence>MLMVAQTHIILLAASVPLALSFAVGSKSLKIAMIQIAIEQIAEFIITKEALKMSNKYANMVTNR</sequence>
<protein>
    <submittedName>
        <fullName evidence="1">Uncharacterized protein</fullName>
    </submittedName>
</protein>
<comment type="caution">
    <text evidence="1">The sequence shown here is derived from an EMBL/GenBank/DDBJ whole genome shotgun (WGS) entry which is preliminary data.</text>
</comment>
<dbReference type="EMBL" id="BSOE01000017">
    <property type="protein sequence ID" value="GLR03704.1"/>
    <property type="molecule type" value="Genomic_DNA"/>
</dbReference>
<dbReference type="Proteomes" id="UP001156669">
    <property type="component" value="Unassembled WGS sequence"/>
</dbReference>
<evidence type="ECO:0000313" key="2">
    <source>
        <dbReference type="Proteomes" id="UP001156669"/>
    </source>
</evidence>